<keyword evidence="4" id="KW-1133">Transmembrane helix</keyword>
<keyword evidence="1 3" id="KW-0853">WD repeat</keyword>
<dbReference type="PANTHER" id="PTHR19848">
    <property type="entry name" value="WD40 REPEAT PROTEIN"/>
    <property type="match status" value="1"/>
</dbReference>
<dbReference type="Pfam" id="PF20703">
    <property type="entry name" value="nSTAND1"/>
    <property type="match status" value="1"/>
</dbReference>
<dbReference type="PANTHER" id="PTHR19848:SF8">
    <property type="entry name" value="F-BOX AND WD REPEAT DOMAIN CONTAINING 7"/>
    <property type="match status" value="1"/>
</dbReference>
<dbReference type="InterPro" id="IPR019775">
    <property type="entry name" value="WD40_repeat_CS"/>
</dbReference>
<dbReference type="Pfam" id="PF00400">
    <property type="entry name" value="WD40"/>
    <property type="match status" value="4"/>
</dbReference>
<dbReference type="PROSITE" id="PS50294">
    <property type="entry name" value="WD_REPEATS_REGION"/>
    <property type="match status" value="4"/>
</dbReference>
<gene>
    <name evidence="6" type="ORF">F8566_11920</name>
</gene>
<dbReference type="OrthoDB" id="414967at2"/>
<dbReference type="CDD" id="cd00200">
    <property type="entry name" value="WD40"/>
    <property type="match status" value="1"/>
</dbReference>
<feature type="repeat" description="WD" evidence="3">
    <location>
        <begin position="666"/>
        <end position="707"/>
    </location>
</feature>
<dbReference type="InterPro" id="IPR049052">
    <property type="entry name" value="nSTAND1"/>
</dbReference>
<dbReference type="InterPro" id="IPR011045">
    <property type="entry name" value="N2O_reductase_N"/>
</dbReference>
<keyword evidence="4" id="KW-0472">Membrane</keyword>
<evidence type="ECO:0000256" key="2">
    <source>
        <dbReference type="ARBA" id="ARBA00022737"/>
    </source>
</evidence>
<dbReference type="InterPro" id="IPR015943">
    <property type="entry name" value="WD40/YVTN_repeat-like_dom_sf"/>
</dbReference>
<dbReference type="PROSITE" id="PS00678">
    <property type="entry name" value="WD_REPEATS_1"/>
    <property type="match status" value="3"/>
</dbReference>
<evidence type="ECO:0000256" key="4">
    <source>
        <dbReference type="SAM" id="Phobius"/>
    </source>
</evidence>
<dbReference type="AlphaFoldDB" id="A0A6H9YUK7"/>
<reference evidence="6 7" key="1">
    <citation type="submission" date="2019-09" db="EMBL/GenBank/DDBJ databases">
        <title>Actinomadura physcomitrii sp. nov., a novel actinomycete isolated from moss [Physcomitrium sphaericum (Ludw) Fuernr].</title>
        <authorList>
            <person name="Zhuang X."/>
            <person name="Liu C."/>
        </authorList>
    </citation>
    <scope>NUCLEOTIDE SEQUENCE [LARGE SCALE GENOMIC DNA]</scope>
    <source>
        <strain evidence="6 7">HMC1</strain>
    </source>
</reference>
<dbReference type="SUPFAM" id="SSF50974">
    <property type="entry name" value="Nitrous oxide reductase, N-terminal domain"/>
    <property type="match status" value="1"/>
</dbReference>
<feature type="transmembrane region" description="Helical" evidence="4">
    <location>
        <begin position="104"/>
        <end position="122"/>
    </location>
</feature>
<dbReference type="Gene3D" id="2.130.10.10">
    <property type="entry name" value="YVTN repeat-like/Quinoprotein amine dehydrogenase"/>
    <property type="match status" value="3"/>
</dbReference>
<feature type="domain" description="Novel STAND NTPase 1" evidence="5">
    <location>
        <begin position="6"/>
        <end position="51"/>
    </location>
</feature>
<dbReference type="SMART" id="SM00320">
    <property type="entry name" value="WD40"/>
    <property type="match status" value="9"/>
</dbReference>
<feature type="repeat" description="WD" evidence="3">
    <location>
        <begin position="408"/>
        <end position="440"/>
    </location>
</feature>
<sequence>MDEGILDVSHEALIDAWPRLREWLDKDREALRRRQWLTHAAADWDRNARDPELLFRGSRLAEWDDGDFAGLNEVEQAFLAAGRLAETERVVAARRRRRQRTGGLGLVAMVVAVLVVIALVQADRGADDRDRAFSRKLATEARRQLTIDPSLALLLATKAYETAPTAEADSVLRQAVLDSRLRWSSATGLQIARGMAASADGTTIAVWGDGREPGTTVQLWRWNGGALAKDGPDLAPRQTVTGVAVSADGRRLAIAGKIVGGAHAVTVWELAGERRRTKVLSVGGSGTLGAAFSPDGRLAGFQGRVLKIWDLDGTRKTADLRALGPFQSVAFSSDGDRMVTGGLGLPARLWDVTGPRLKGLQTAVSGSPEKVALSPDGIWAASAELQTAYLRTARGWPAREEWKPQGQLRGHGDTVGDVVFSKDSGRLATFANDRTVRVWSTGSTLDPFVLRMPTESARGVAFAPDGRSLAGVSGDGTLNVWNLDAGASPVTSTLGAHSGRYGRSISADGRYVAGLAADGDDTVVVWDTVRGGAPILDRRLARGEAQAVALSPDGRKVIAAGRGPTRMWDLPSGGEPMVLPSRGGSELVFSRDGRSLAVAATAGPKVWRLPDQGPPAEVTGWRRAKEASSHVGGLAFSPDGSRLAGGREDNSVWVWDLTPGKEPQILRGSRRKVDELAFSPDGRLLAGAADDGDVWIWDLAERGAVRRVLKGDGTDLVLGRQLAFSPDGNWLATTEPAGGLRLWPVDGGADPLVFSGIGTTVGLLAFDGKKVVAALTGDVGPSGAVLWQPPARVRMWECEVCGPGDQVLGLARRRAIRAFTPEERRLYLER</sequence>
<dbReference type="PROSITE" id="PS50082">
    <property type="entry name" value="WD_REPEATS_2"/>
    <property type="match status" value="4"/>
</dbReference>
<feature type="repeat" description="WD" evidence="3">
    <location>
        <begin position="450"/>
        <end position="491"/>
    </location>
</feature>
<dbReference type="SUPFAM" id="SSF50978">
    <property type="entry name" value="WD40 repeat-like"/>
    <property type="match status" value="2"/>
</dbReference>
<dbReference type="InterPro" id="IPR001680">
    <property type="entry name" value="WD40_rpt"/>
</dbReference>
<keyword evidence="2" id="KW-0677">Repeat</keyword>
<evidence type="ECO:0000313" key="7">
    <source>
        <dbReference type="Proteomes" id="UP000468735"/>
    </source>
</evidence>
<keyword evidence="7" id="KW-1185">Reference proteome</keyword>
<dbReference type="EMBL" id="WBMT01000005">
    <property type="protein sequence ID" value="KAB2349486.1"/>
    <property type="molecule type" value="Genomic_DNA"/>
</dbReference>
<evidence type="ECO:0000259" key="5">
    <source>
        <dbReference type="Pfam" id="PF20703"/>
    </source>
</evidence>
<keyword evidence="4" id="KW-0812">Transmembrane</keyword>
<evidence type="ECO:0000256" key="1">
    <source>
        <dbReference type="ARBA" id="ARBA00022574"/>
    </source>
</evidence>
<organism evidence="6 7">
    <name type="scientific">Actinomadura rudentiformis</name>
    <dbReference type="NCBI Taxonomy" id="359158"/>
    <lineage>
        <taxon>Bacteria</taxon>
        <taxon>Bacillati</taxon>
        <taxon>Actinomycetota</taxon>
        <taxon>Actinomycetes</taxon>
        <taxon>Streptosporangiales</taxon>
        <taxon>Thermomonosporaceae</taxon>
        <taxon>Actinomadura</taxon>
    </lineage>
</organism>
<evidence type="ECO:0000256" key="3">
    <source>
        <dbReference type="PROSITE-ProRule" id="PRU00221"/>
    </source>
</evidence>
<evidence type="ECO:0000313" key="6">
    <source>
        <dbReference type="EMBL" id="KAB2349486.1"/>
    </source>
</evidence>
<name>A0A6H9YUK7_9ACTN</name>
<dbReference type="Proteomes" id="UP000468735">
    <property type="component" value="Unassembled WGS sequence"/>
</dbReference>
<accession>A0A6H9YUK7</accession>
<feature type="repeat" description="WD" evidence="3">
    <location>
        <begin position="624"/>
        <end position="665"/>
    </location>
</feature>
<dbReference type="InterPro" id="IPR036322">
    <property type="entry name" value="WD40_repeat_dom_sf"/>
</dbReference>
<proteinExistence type="predicted"/>
<comment type="caution">
    <text evidence="6">The sequence shown here is derived from an EMBL/GenBank/DDBJ whole genome shotgun (WGS) entry which is preliminary data.</text>
</comment>
<protein>
    <submittedName>
        <fullName evidence="6">WD40 repeat domain-containing protein</fullName>
    </submittedName>
</protein>